<feature type="binding site" evidence="2">
    <location>
        <position position="191"/>
    </location>
    <ligand>
        <name>Zn(2+)</name>
        <dbReference type="ChEBI" id="CHEBI:29105"/>
        <note>catalytic</note>
    </ligand>
</feature>
<reference evidence="6" key="1">
    <citation type="submission" date="2017-02" db="UniProtKB">
        <authorList>
            <consortium name="WormBaseParasite"/>
        </authorList>
    </citation>
    <scope>IDENTIFICATION</scope>
</reference>
<evidence type="ECO:0000256" key="3">
    <source>
        <dbReference type="RuleBase" id="RU361183"/>
    </source>
</evidence>
<dbReference type="InterPro" id="IPR024079">
    <property type="entry name" value="MetalloPept_cat_dom_sf"/>
</dbReference>
<feature type="active site" evidence="2">
    <location>
        <position position="188"/>
    </location>
</feature>
<dbReference type="InterPro" id="IPR006026">
    <property type="entry name" value="Peptidase_Metallo"/>
</dbReference>
<keyword evidence="5" id="KW-1185">Reference proteome</keyword>
<keyword evidence="2 3" id="KW-0862">Zinc</keyword>
<dbReference type="InterPro" id="IPR001506">
    <property type="entry name" value="Peptidase_M12A"/>
</dbReference>
<dbReference type="Gene3D" id="3.40.390.10">
    <property type="entry name" value="Collagenase (Catalytic Domain)"/>
    <property type="match status" value="1"/>
</dbReference>
<dbReference type="WBParaSite" id="SPAL_0000028400.1">
    <property type="protein sequence ID" value="SPAL_0000028400.1"/>
    <property type="gene ID" value="SPAL_0000028400"/>
</dbReference>
<evidence type="ECO:0000256" key="2">
    <source>
        <dbReference type="PROSITE-ProRule" id="PRU01211"/>
    </source>
</evidence>
<keyword evidence="2 3" id="KW-0479">Metal-binding</keyword>
<dbReference type="GO" id="GO:0004222">
    <property type="term" value="F:metalloendopeptidase activity"/>
    <property type="evidence" value="ECO:0007669"/>
    <property type="project" value="UniProtKB-UniRule"/>
</dbReference>
<dbReference type="PROSITE" id="PS51864">
    <property type="entry name" value="ASTACIN"/>
    <property type="match status" value="1"/>
</dbReference>
<feature type="binding site" evidence="2">
    <location>
        <position position="187"/>
    </location>
    <ligand>
        <name>Zn(2+)</name>
        <dbReference type="ChEBI" id="CHEBI:29105"/>
        <note>catalytic</note>
    </ligand>
</feature>
<keyword evidence="2 3" id="KW-0378">Hydrolase</keyword>
<proteinExistence type="predicted"/>
<comment type="caution">
    <text evidence="2">Lacks conserved residue(s) required for the propagation of feature annotation.</text>
</comment>
<keyword evidence="2 3" id="KW-0645">Protease</keyword>
<keyword evidence="1" id="KW-1015">Disulfide bond</keyword>
<protein>
    <recommendedName>
        <fullName evidence="3">Metalloendopeptidase</fullName>
        <ecNumber evidence="3">3.4.24.-</ecNumber>
    </recommendedName>
</protein>
<keyword evidence="2 3" id="KW-0482">Metalloprotease</keyword>
<evidence type="ECO:0000313" key="6">
    <source>
        <dbReference type="WBParaSite" id="SPAL_0000028400.1"/>
    </source>
</evidence>
<organism evidence="5 6">
    <name type="scientific">Strongyloides papillosus</name>
    <name type="common">Intestinal threadworm</name>
    <dbReference type="NCBI Taxonomy" id="174720"/>
    <lineage>
        <taxon>Eukaryota</taxon>
        <taxon>Metazoa</taxon>
        <taxon>Ecdysozoa</taxon>
        <taxon>Nematoda</taxon>
        <taxon>Chromadorea</taxon>
        <taxon>Rhabditida</taxon>
        <taxon>Tylenchina</taxon>
        <taxon>Panagrolaimomorpha</taxon>
        <taxon>Strongyloidoidea</taxon>
        <taxon>Strongyloididae</taxon>
        <taxon>Strongyloides</taxon>
    </lineage>
</organism>
<comment type="cofactor">
    <cofactor evidence="2 3">
        <name>Zn(2+)</name>
        <dbReference type="ChEBI" id="CHEBI:29105"/>
    </cofactor>
    <text evidence="2 3">Binds 1 zinc ion per subunit.</text>
</comment>
<dbReference type="InterPro" id="IPR034035">
    <property type="entry name" value="Astacin-like_dom"/>
</dbReference>
<dbReference type="PANTHER" id="PTHR10127">
    <property type="entry name" value="DISCOIDIN, CUB, EGF, LAMININ , AND ZINC METALLOPROTEASE DOMAIN CONTAINING"/>
    <property type="match status" value="1"/>
</dbReference>
<name>A0A0N5B2H7_STREA</name>
<dbReference type="GO" id="GO:0008270">
    <property type="term" value="F:zinc ion binding"/>
    <property type="evidence" value="ECO:0007669"/>
    <property type="project" value="UniProtKB-UniRule"/>
</dbReference>
<dbReference type="EC" id="3.4.24.-" evidence="3"/>
<dbReference type="STRING" id="174720.A0A0N5B2H7"/>
<dbReference type="PANTHER" id="PTHR10127:SF880">
    <property type="entry name" value="ZINC METALLOPROTEINASE NAS-5"/>
    <property type="match status" value="1"/>
</dbReference>
<dbReference type="PRINTS" id="PR00480">
    <property type="entry name" value="ASTACIN"/>
</dbReference>
<dbReference type="AlphaFoldDB" id="A0A0N5B2H7"/>
<sequence>MCKTTWYYLIFVVCLTIFSYPSYQNAEILSIIKKNQTKKHSNRILEDDMILTEYDINLLFNKTKNSQNLKTTLSQDKNAITFFTALAPNNPKRWTKYFENGSYYIPYIFDTTIDVPEKNLILKSMKNIASHTCVKFRERTKENNYLNIQSTPSQGCFSYVGMRGGKQPVELGTEETTTCFSKRIVTHELLHAVGLYHEHMRIDRDDYVTIHRENVQEGTEVQFEKVMGTGVSTYNIPYDYLSIMHYGKHFFAKNNTLVTIEPKDKRFIDVIGSLEAPSSSDWLKVCEMYQCEVCNNASYKIFNMLPYIINYVFLFFLKRIFY</sequence>
<dbReference type="CDD" id="cd04280">
    <property type="entry name" value="ZnMc_astacin_like"/>
    <property type="match status" value="1"/>
</dbReference>
<dbReference type="Proteomes" id="UP000046392">
    <property type="component" value="Unplaced"/>
</dbReference>
<dbReference type="Pfam" id="PF01400">
    <property type="entry name" value="Astacin"/>
    <property type="match status" value="1"/>
</dbReference>
<dbReference type="SUPFAM" id="SSF55486">
    <property type="entry name" value="Metalloproteases ('zincins'), catalytic domain"/>
    <property type="match status" value="1"/>
</dbReference>
<evidence type="ECO:0000259" key="4">
    <source>
        <dbReference type="PROSITE" id="PS51864"/>
    </source>
</evidence>
<feature type="binding site" evidence="2">
    <location>
        <position position="197"/>
    </location>
    <ligand>
        <name>Zn(2+)</name>
        <dbReference type="ChEBI" id="CHEBI:29105"/>
        <note>catalytic</note>
    </ligand>
</feature>
<accession>A0A0N5B2H7</accession>
<dbReference type="SMART" id="SM00235">
    <property type="entry name" value="ZnMc"/>
    <property type="match status" value="1"/>
</dbReference>
<feature type="domain" description="Peptidase M12A" evidence="4">
    <location>
        <begin position="78"/>
        <end position="292"/>
    </location>
</feature>
<evidence type="ECO:0000256" key="1">
    <source>
        <dbReference type="ARBA" id="ARBA00023157"/>
    </source>
</evidence>
<dbReference type="GO" id="GO:0006508">
    <property type="term" value="P:proteolysis"/>
    <property type="evidence" value="ECO:0007669"/>
    <property type="project" value="UniProtKB-KW"/>
</dbReference>
<evidence type="ECO:0000313" key="5">
    <source>
        <dbReference type="Proteomes" id="UP000046392"/>
    </source>
</evidence>